<dbReference type="STRING" id="41447.ENSSDUP00000022244"/>
<sequence>MTAKTKWGAVKDQVTGGPAHDPDATLEANLENADPELCILLLQVPTVVNYSGLRRRLEASDQAWMVQFLELRGLDLLMEALERLSGRSCARIADALLQLTCVACIRAVMNSSAGLHFILDNEGYVRTLTQALDTSNVMVKMQVFELLAALALFDPRGHHLALDAFDSYKVPKQQYRFSVILNEFHGTDNVAYMVTLMSVVNVLVLGQEDLRKRDRLRQEFIGLQLLDLLPTLRY</sequence>
<dbReference type="Pfam" id="PF06367">
    <property type="entry name" value="Drf_FH3"/>
    <property type="match status" value="1"/>
</dbReference>
<dbReference type="GO" id="GO:0003779">
    <property type="term" value="F:actin binding"/>
    <property type="evidence" value="ECO:0007669"/>
    <property type="project" value="InterPro"/>
</dbReference>
<evidence type="ECO:0000313" key="4">
    <source>
        <dbReference type="Proteomes" id="UP000261420"/>
    </source>
</evidence>
<reference evidence="3" key="2">
    <citation type="submission" date="2025-09" db="UniProtKB">
        <authorList>
            <consortium name="Ensembl"/>
        </authorList>
    </citation>
    <scope>IDENTIFICATION</scope>
</reference>
<dbReference type="GeneTree" id="ENSGT00940000155691"/>
<dbReference type="PROSITE" id="PS51232">
    <property type="entry name" value="GBD_FH3"/>
    <property type="match status" value="1"/>
</dbReference>
<dbReference type="OMA" id="CARIPDA"/>
<dbReference type="PANTHER" id="PTHR46345">
    <property type="entry name" value="INVERTED FORMIN-2"/>
    <property type="match status" value="1"/>
</dbReference>
<dbReference type="InterPro" id="IPR011989">
    <property type="entry name" value="ARM-like"/>
</dbReference>
<dbReference type="SMART" id="SM01140">
    <property type="entry name" value="Drf_GBD"/>
    <property type="match status" value="1"/>
</dbReference>
<dbReference type="PANTHER" id="PTHR46345:SF5">
    <property type="entry name" value="INVERTED FORMIN-2"/>
    <property type="match status" value="1"/>
</dbReference>
<dbReference type="InterPro" id="IPR010472">
    <property type="entry name" value="FH3_dom"/>
</dbReference>
<dbReference type="InterPro" id="IPR014768">
    <property type="entry name" value="GBD/FH3_dom"/>
</dbReference>
<protein>
    <recommendedName>
        <fullName evidence="2">GBD/FH3 domain-containing protein</fullName>
    </recommendedName>
</protein>
<dbReference type="InterPro" id="IPR010473">
    <property type="entry name" value="GTPase-bd"/>
</dbReference>
<reference evidence="3" key="1">
    <citation type="submission" date="2025-08" db="UniProtKB">
        <authorList>
            <consortium name="Ensembl"/>
        </authorList>
    </citation>
    <scope>IDENTIFICATION</scope>
</reference>
<proteinExistence type="predicted"/>
<dbReference type="GO" id="GO:0031267">
    <property type="term" value="F:small GTPase binding"/>
    <property type="evidence" value="ECO:0007669"/>
    <property type="project" value="InterPro"/>
</dbReference>
<name>A0A3B4UV38_SERDU</name>
<evidence type="ECO:0000259" key="2">
    <source>
        <dbReference type="PROSITE" id="PS51232"/>
    </source>
</evidence>
<organism evidence="3 4">
    <name type="scientific">Seriola dumerili</name>
    <name type="common">Greater amberjack</name>
    <name type="synonym">Caranx dumerili</name>
    <dbReference type="NCBI Taxonomy" id="41447"/>
    <lineage>
        <taxon>Eukaryota</taxon>
        <taxon>Metazoa</taxon>
        <taxon>Chordata</taxon>
        <taxon>Craniata</taxon>
        <taxon>Vertebrata</taxon>
        <taxon>Euteleostomi</taxon>
        <taxon>Actinopterygii</taxon>
        <taxon>Neopterygii</taxon>
        <taxon>Teleostei</taxon>
        <taxon>Neoteleostei</taxon>
        <taxon>Acanthomorphata</taxon>
        <taxon>Carangaria</taxon>
        <taxon>Carangiformes</taxon>
        <taxon>Carangidae</taxon>
        <taxon>Seriola</taxon>
    </lineage>
</organism>
<dbReference type="InterPro" id="IPR016024">
    <property type="entry name" value="ARM-type_fold"/>
</dbReference>
<keyword evidence="4" id="KW-1185">Reference proteome</keyword>
<feature type="domain" description="GBD/FH3" evidence="2">
    <location>
        <begin position="1"/>
        <end position="234"/>
    </location>
</feature>
<dbReference type="Gene3D" id="1.25.10.10">
    <property type="entry name" value="Leucine-rich Repeat Variant"/>
    <property type="match status" value="1"/>
</dbReference>
<dbReference type="SUPFAM" id="SSF48371">
    <property type="entry name" value="ARM repeat"/>
    <property type="match status" value="1"/>
</dbReference>
<accession>A0A3B4UV38</accession>
<evidence type="ECO:0000256" key="1">
    <source>
        <dbReference type="SAM" id="MobiDB-lite"/>
    </source>
</evidence>
<dbReference type="Pfam" id="PF06371">
    <property type="entry name" value="Drf_GBD"/>
    <property type="match status" value="1"/>
</dbReference>
<dbReference type="Proteomes" id="UP000261420">
    <property type="component" value="Unplaced"/>
</dbReference>
<dbReference type="GO" id="GO:0030036">
    <property type="term" value="P:actin cytoskeleton organization"/>
    <property type="evidence" value="ECO:0007669"/>
    <property type="project" value="InterPro"/>
</dbReference>
<dbReference type="AlphaFoldDB" id="A0A3B4UV38"/>
<dbReference type="Ensembl" id="ENSSDUT00000022652.1">
    <property type="protein sequence ID" value="ENSSDUP00000022244.1"/>
    <property type="gene ID" value="ENSSDUG00000016185.1"/>
</dbReference>
<feature type="region of interest" description="Disordered" evidence="1">
    <location>
        <begin position="1"/>
        <end position="22"/>
    </location>
</feature>
<evidence type="ECO:0000313" key="3">
    <source>
        <dbReference type="Ensembl" id="ENSSDUP00000022244.1"/>
    </source>
</evidence>